<dbReference type="GO" id="GO:0016746">
    <property type="term" value="F:acyltransferase activity"/>
    <property type="evidence" value="ECO:0007669"/>
    <property type="project" value="UniProtKB-KW"/>
</dbReference>
<comment type="caution">
    <text evidence="2">The sequence shown here is derived from an EMBL/GenBank/DDBJ whole genome shotgun (WGS) entry which is preliminary data.</text>
</comment>
<keyword evidence="2" id="KW-0808">Transferase</keyword>
<dbReference type="Proteomes" id="UP001156682">
    <property type="component" value="Unassembled WGS sequence"/>
</dbReference>
<keyword evidence="2" id="KW-0012">Acyltransferase</keyword>
<keyword evidence="3" id="KW-1185">Reference proteome</keyword>
<evidence type="ECO:0000313" key="3">
    <source>
        <dbReference type="Proteomes" id="UP001156682"/>
    </source>
</evidence>
<gene>
    <name evidence="2" type="ORF">GCM10007878_00840</name>
</gene>
<dbReference type="EMBL" id="BSOR01000001">
    <property type="protein sequence ID" value="GLR62649.1"/>
    <property type="molecule type" value="Genomic_DNA"/>
</dbReference>
<evidence type="ECO:0000259" key="1">
    <source>
        <dbReference type="SMART" id="SM00563"/>
    </source>
</evidence>
<dbReference type="PANTHER" id="PTHR30068:SF3">
    <property type="entry name" value="PHOSPHOLIPID_GLYCEROL ACYLTRANSFERASE DOMAIN-CONTAINING PROTEIN"/>
    <property type="match status" value="1"/>
</dbReference>
<dbReference type="SUPFAM" id="SSF69593">
    <property type="entry name" value="Glycerol-3-phosphate (1)-acyltransferase"/>
    <property type="match status" value="1"/>
</dbReference>
<dbReference type="PANTHER" id="PTHR30068">
    <property type="entry name" value="URONATE ISOMERASE"/>
    <property type="match status" value="1"/>
</dbReference>
<dbReference type="InterPro" id="IPR002123">
    <property type="entry name" value="Plipid/glycerol_acylTrfase"/>
</dbReference>
<evidence type="ECO:0000313" key="2">
    <source>
        <dbReference type="EMBL" id="GLR62649.1"/>
    </source>
</evidence>
<proteinExistence type="predicted"/>
<organism evidence="2 3">
    <name type="scientific">Marinospirillum insulare</name>
    <dbReference type="NCBI Taxonomy" id="217169"/>
    <lineage>
        <taxon>Bacteria</taxon>
        <taxon>Pseudomonadati</taxon>
        <taxon>Pseudomonadota</taxon>
        <taxon>Gammaproteobacteria</taxon>
        <taxon>Oceanospirillales</taxon>
        <taxon>Oceanospirillaceae</taxon>
        <taxon>Marinospirillum</taxon>
    </lineage>
</organism>
<accession>A0ABQ5ZR77</accession>
<protein>
    <submittedName>
        <fullName evidence="2">Acyltransferase</fullName>
    </submittedName>
</protein>
<dbReference type="Pfam" id="PF01553">
    <property type="entry name" value="Acyltransferase"/>
    <property type="match status" value="1"/>
</dbReference>
<sequence length="385" mass="43927">METSLMNASPEAFDEIRPYRDEEVREVVERLTKDAEFKKAILRFKFPKLANSLLALPLAWLVGRELSKRLAKINTIHDLQVYVESYMAEMIANTTQGFSVEGLENLKADESYLFISNHRDIAMDPAFVNYALHVKGRNTVRIAIGDNLLKKNYVNDLMRLNKSFIVQRSAKGVRQMMAAFNLLSRYIHHSIKEENHSIWIAQKEGRAKDGIDRTDPAIIKMFYMAEKKSGKSFGECIAGLKIVPVALSYEYDPLDIDKSRELVQIEQEGHYAKSEFEDITSIAQGIAGFKGKVQVAFGQPLGKNYADADAVAAEVDRQIRQLYKLYPSNYLALEALNEAEDFTIPTFDARTKAEFTQRLATCPEDYKQQWLKLYANPVKNYLGRL</sequence>
<name>A0ABQ5ZR77_9GAMM</name>
<feature type="domain" description="Phospholipid/glycerol acyltransferase" evidence="1">
    <location>
        <begin position="112"/>
        <end position="250"/>
    </location>
</feature>
<dbReference type="SMART" id="SM00563">
    <property type="entry name" value="PlsC"/>
    <property type="match status" value="1"/>
</dbReference>
<reference evidence="3" key="1">
    <citation type="journal article" date="2019" name="Int. J. Syst. Evol. Microbiol.">
        <title>The Global Catalogue of Microorganisms (GCM) 10K type strain sequencing project: providing services to taxonomists for standard genome sequencing and annotation.</title>
        <authorList>
            <consortium name="The Broad Institute Genomics Platform"/>
            <consortium name="The Broad Institute Genome Sequencing Center for Infectious Disease"/>
            <person name="Wu L."/>
            <person name="Ma J."/>
        </authorList>
    </citation>
    <scope>NUCLEOTIDE SEQUENCE [LARGE SCALE GENOMIC DNA]</scope>
    <source>
        <strain evidence="3">NBRC 100033</strain>
    </source>
</reference>